<dbReference type="EMBL" id="BNCQ01000033">
    <property type="protein sequence ID" value="GIM10148.1"/>
    <property type="molecule type" value="Genomic_DNA"/>
</dbReference>
<feature type="domain" description="Piwi" evidence="1">
    <location>
        <begin position="162"/>
        <end position="466"/>
    </location>
</feature>
<feature type="non-terminal residue" evidence="2">
    <location>
        <position position="466"/>
    </location>
</feature>
<dbReference type="InterPro" id="IPR036397">
    <property type="entry name" value="RNaseH_sf"/>
</dbReference>
<feature type="non-terminal residue" evidence="2">
    <location>
        <position position="1"/>
    </location>
</feature>
<dbReference type="GO" id="GO:0003676">
    <property type="term" value="F:nucleic acid binding"/>
    <property type="evidence" value="ECO:0007669"/>
    <property type="project" value="InterPro"/>
</dbReference>
<dbReference type="CDD" id="cd04657">
    <property type="entry name" value="Piwi_ago-like"/>
    <property type="match status" value="1"/>
</dbReference>
<dbReference type="Gene3D" id="3.30.420.10">
    <property type="entry name" value="Ribonuclease H-like superfamily/Ribonuclease H"/>
    <property type="match status" value="1"/>
</dbReference>
<sequence>KQDPEIKQQSCRKKAAQVARILRDAGTAAEWGLEASLEMVRVPARVLARPILQYGTQQAIDVGTTGSWTLRNVQFTQPARIESWGVAVLMSWQKIQSCGSQSVMQAFVDGQEQMLRTCGMHVVQGPPPIEFQAMGPLDRNTEATMRAAAARAEAAFHKPAQILLVIISDKSTEEYREIKRVSDIELGILSQVVVASKAKIGINVSPQYYANVAQKVNVKVGGVNGKLFGELLYLPVLGGPDAPPFMVMGADVSHASAGPGPRLEPSVPSVAAVVASWDKTLGHWSSRVMHQTSQKEIIIGMQSAAKELLQEFRQRNRGFLPQRVLMYRDGVGEGQFDQVLAEEYTSIVRACAEVEPFYKPAITYVVVQKAHNTRLFAERGSLASDPKGNAVPGTVVDTGIVSPDGFDFYLNSHAGLQGTNRPAHYHVLVDEIGFGTDGLELLTYWMCYLYQRATKSVSFCPPAYYA</sequence>
<accession>A0A8J4GMG6</accession>
<gene>
    <name evidence="2" type="ORF">Vretimale_13882</name>
</gene>
<proteinExistence type="predicted"/>
<dbReference type="InterPro" id="IPR045246">
    <property type="entry name" value="Piwi_ago-like"/>
</dbReference>
<protein>
    <recommendedName>
        <fullName evidence="1">Piwi domain-containing protein</fullName>
    </recommendedName>
</protein>
<dbReference type="InterPro" id="IPR012337">
    <property type="entry name" value="RNaseH-like_sf"/>
</dbReference>
<evidence type="ECO:0000259" key="1">
    <source>
        <dbReference type="PROSITE" id="PS50822"/>
    </source>
</evidence>
<dbReference type="SMART" id="SM00950">
    <property type="entry name" value="Piwi"/>
    <property type="match status" value="1"/>
</dbReference>
<dbReference type="InterPro" id="IPR032473">
    <property type="entry name" value="Argonaute_Mid_dom"/>
</dbReference>
<dbReference type="Pfam" id="PF16487">
    <property type="entry name" value="ArgoMid"/>
    <property type="match status" value="1"/>
</dbReference>
<name>A0A8J4GMG6_9CHLO</name>
<evidence type="ECO:0000313" key="3">
    <source>
        <dbReference type="Proteomes" id="UP000722791"/>
    </source>
</evidence>
<dbReference type="PANTHER" id="PTHR22891">
    <property type="entry name" value="EUKARYOTIC TRANSLATION INITIATION FACTOR 2C"/>
    <property type="match status" value="1"/>
</dbReference>
<dbReference type="Gene3D" id="3.40.50.2300">
    <property type="match status" value="1"/>
</dbReference>
<dbReference type="Pfam" id="PF02171">
    <property type="entry name" value="Piwi"/>
    <property type="match status" value="1"/>
</dbReference>
<organism evidence="2 3">
    <name type="scientific">Volvox reticuliferus</name>
    <dbReference type="NCBI Taxonomy" id="1737510"/>
    <lineage>
        <taxon>Eukaryota</taxon>
        <taxon>Viridiplantae</taxon>
        <taxon>Chlorophyta</taxon>
        <taxon>core chlorophytes</taxon>
        <taxon>Chlorophyceae</taxon>
        <taxon>CS clade</taxon>
        <taxon>Chlamydomonadales</taxon>
        <taxon>Volvocaceae</taxon>
        <taxon>Volvox</taxon>
    </lineage>
</organism>
<evidence type="ECO:0000313" key="2">
    <source>
        <dbReference type="EMBL" id="GIM10148.1"/>
    </source>
</evidence>
<dbReference type="AlphaFoldDB" id="A0A8J4GMG6"/>
<comment type="caution">
    <text evidence="2">The sequence shown here is derived from an EMBL/GenBank/DDBJ whole genome shotgun (WGS) entry which is preliminary data.</text>
</comment>
<dbReference type="PROSITE" id="PS50822">
    <property type="entry name" value="PIWI"/>
    <property type="match status" value="1"/>
</dbReference>
<reference evidence="2" key="1">
    <citation type="journal article" date="2021" name="Proc. Natl. Acad. Sci. U.S.A.">
        <title>Three genomes in the algal genus Volvox reveal the fate of a haploid sex-determining region after a transition to homothallism.</title>
        <authorList>
            <person name="Yamamoto K."/>
            <person name="Hamaji T."/>
            <person name="Kawai-Toyooka H."/>
            <person name="Matsuzaki R."/>
            <person name="Takahashi F."/>
            <person name="Nishimura Y."/>
            <person name="Kawachi M."/>
            <person name="Noguchi H."/>
            <person name="Minakuchi Y."/>
            <person name="Umen J.G."/>
            <person name="Toyoda A."/>
            <person name="Nozaki H."/>
        </authorList>
    </citation>
    <scope>NUCLEOTIDE SEQUENCE</scope>
    <source>
        <strain evidence="2">NIES-3785</strain>
    </source>
</reference>
<dbReference type="InterPro" id="IPR003165">
    <property type="entry name" value="Piwi"/>
</dbReference>
<dbReference type="Proteomes" id="UP000722791">
    <property type="component" value="Unassembled WGS sequence"/>
</dbReference>
<dbReference type="SUPFAM" id="SSF53098">
    <property type="entry name" value="Ribonuclease H-like"/>
    <property type="match status" value="1"/>
</dbReference>